<dbReference type="GeneID" id="54291589"/>
<accession>A0A6A5XBW4</accession>
<proteinExistence type="predicted"/>
<dbReference type="EMBL" id="ML978076">
    <property type="protein sequence ID" value="KAF2010393.1"/>
    <property type="molecule type" value="Genomic_DNA"/>
</dbReference>
<name>A0A6A5XBW4_9PLEO</name>
<protein>
    <submittedName>
        <fullName evidence="2">Uncharacterized protein</fullName>
    </submittedName>
</protein>
<keyword evidence="1" id="KW-0732">Signal</keyword>
<gene>
    <name evidence="2" type="ORF">BU24DRAFT_496404</name>
</gene>
<dbReference type="AlphaFoldDB" id="A0A6A5XBW4"/>
<evidence type="ECO:0000256" key="1">
    <source>
        <dbReference type="SAM" id="SignalP"/>
    </source>
</evidence>
<dbReference type="RefSeq" id="XP_033378732.1">
    <property type="nucleotide sequence ID" value="XM_033534192.1"/>
</dbReference>
<sequence>MKVFATLVGLIALACALPGGAFPGYPVGHVSNAVVSCGDCKARFENCVRIAGVKGTNGGGCEKICAKRACQLNNDICKGCDKDFLNCTGLNKYPHPTIVIKEDPEEGATAADGFGHSVNLLEYIYDESGTLTKLEG</sequence>
<feature type="signal peptide" evidence="1">
    <location>
        <begin position="1"/>
        <end position="16"/>
    </location>
</feature>
<evidence type="ECO:0000313" key="2">
    <source>
        <dbReference type="EMBL" id="KAF2010393.1"/>
    </source>
</evidence>
<keyword evidence="3" id="KW-1185">Reference proteome</keyword>
<feature type="chain" id="PRO_5025565473" evidence="1">
    <location>
        <begin position="17"/>
        <end position="136"/>
    </location>
</feature>
<dbReference type="Proteomes" id="UP000799778">
    <property type="component" value="Unassembled WGS sequence"/>
</dbReference>
<reference evidence="2" key="1">
    <citation type="journal article" date="2020" name="Stud. Mycol.">
        <title>101 Dothideomycetes genomes: a test case for predicting lifestyles and emergence of pathogens.</title>
        <authorList>
            <person name="Haridas S."/>
            <person name="Albert R."/>
            <person name="Binder M."/>
            <person name="Bloem J."/>
            <person name="Labutti K."/>
            <person name="Salamov A."/>
            <person name="Andreopoulos B."/>
            <person name="Baker S."/>
            <person name="Barry K."/>
            <person name="Bills G."/>
            <person name="Bluhm B."/>
            <person name="Cannon C."/>
            <person name="Castanera R."/>
            <person name="Culley D."/>
            <person name="Daum C."/>
            <person name="Ezra D."/>
            <person name="Gonzalez J."/>
            <person name="Henrissat B."/>
            <person name="Kuo A."/>
            <person name="Liang C."/>
            <person name="Lipzen A."/>
            <person name="Lutzoni F."/>
            <person name="Magnuson J."/>
            <person name="Mondo S."/>
            <person name="Nolan M."/>
            <person name="Ohm R."/>
            <person name="Pangilinan J."/>
            <person name="Park H.-J."/>
            <person name="Ramirez L."/>
            <person name="Alfaro M."/>
            <person name="Sun H."/>
            <person name="Tritt A."/>
            <person name="Yoshinaga Y."/>
            <person name="Zwiers L.-H."/>
            <person name="Turgeon B."/>
            <person name="Goodwin S."/>
            <person name="Spatafora J."/>
            <person name="Crous P."/>
            <person name="Grigoriev I."/>
        </authorList>
    </citation>
    <scope>NUCLEOTIDE SEQUENCE</scope>
    <source>
        <strain evidence="2">CBS 175.79</strain>
    </source>
</reference>
<evidence type="ECO:0000313" key="3">
    <source>
        <dbReference type="Proteomes" id="UP000799778"/>
    </source>
</evidence>
<dbReference type="PROSITE" id="PS51257">
    <property type="entry name" value="PROKAR_LIPOPROTEIN"/>
    <property type="match status" value="1"/>
</dbReference>
<organism evidence="2 3">
    <name type="scientific">Aaosphaeria arxii CBS 175.79</name>
    <dbReference type="NCBI Taxonomy" id="1450172"/>
    <lineage>
        <taxon>Eukaryota</taxon>
        <taxon>Fungi</taxon>
        <taxon>Dikarya</taxon>
        <taxon>Ascomycota</taxon>
        <taxon>Pezizomycotina</taxon>
        <taxon>Dothideomycetes</taxon>
        <taxon>Pleosporomycetidae</taxon>
        <taxon>Pleosporales</taxon>
        <taxon>Pleosporales incertae sedis</taxon>
        <taxon>Aaosphaeria</taxon>
    </lineage>
</organism>